<dbReference type="InterPro" id="IPR016181">
    <property type="entry name" value="Acyl_CoA_acyltransferase"/>
</dbReference>
<keyword evidence="5" id="KW-1185">Reference proteome</keyword>
<dbReference type="InterPro" id="IPR000182">
    <property type="entry name" value="GNAT_dom"/>
</dbReference>
<dbReference type="Proteomes" id="UP000237752">
    <property type="component" value="Unassembled WGS sequence"/>
</dbReference>
<organism evidence="4 5">
    <name type="scientific">Antricoccus suffuscus</name>
    <dbReference type="NCBI Taxonomy" id="1629062"/>
    <lineage>
        <taxon>Bacteria</taxon>
        <taxon>Bacillati</taxon>
        <taxon>Actinomycetota</taxon>
        <taxon>Actinomycetes</taxon>
        <taxon>Geodermatophilales</taxon>
        <taxon>Antricoccaceae</taxon>
        <taxon>Antricoccus</taxon>
    </lineage>
</organism>
<dbReference type="OrthoDB" id="5241264at2"/>
<dbReference type="GO" id="GO:0016747">
    <property type="term" value="F:acyltransferase activity, transferring groups other than amino-acyl groups"/>
    <property type="evidence" value="ECO:0007669"/>
    <property type="project" value="InterPro"/>
</dbReference>
<dbReference type="Gene3D" id="3.40.630.30">
    <property type="match status" value="1"/>
</dbReference>
<dbReference type="EMBL" id="PVUE01000002">
    <property type="protein sequence ID" value="PRZ43560.1"/>
    <property type="molecule type" value="Genomic_DNA"/>
</dbReference>
<dbReference type="Pfam" id="PF13312">
    <property type="entry name" value="DUF4081"/>
    <property type="match status" value="1"/>
</dbReference>
<dbReference type="SUPFAM" id="SSF55729">
    <property type="entry name" value="Acyl-CoA N-acyltransferases (Nat)"/>
    <property type="match status" value="1"/>
</dbReference>
<keyword evidence="1" id="KW-0808">Transferase</keyword>
<dbReference type="AlphaFoldDB" id="A0A2T1A4N2"/>
<evidence type="ECO:0000256" key="2">
    <source>
        <dbReference type="ARBA" id="ARBA00023315"/>
    </source>
</evidence>
<proteinExistence type="predicted"/>
<protein>
    <recommendedName>
        <fullName evidence="3">N-acetyltransferase domain-containing protein</fullName>
    </recommendedName>
</protein>
<dbReference type="PIRSF" id="PIRSF021603">
    <property type="entry name" value="UCP21603_acetyltransf"/>
    <property type="match status" value="1"/>
</dbReference>
<dbReference type="InterPro" id="IPR025289">
    <property type="entry name" value="DUF4081"/>
</dbReference>
<dbReference type="InterPro" id="IPR016794">
    <property type="entry name" value="UCP21603_acetyltransf"/>
</dbReference>
<evidence type="ECO:0000313" key="5">
    <source>
        <dbReference type="Proteomes" id="UP000237752"/>
    </source>
</evidence>
<comment type="caution">
    <text evidence="4">The sequence shown here is derived from an EMBL/GenBank/DDBJ whole genome shotgun (WGS) entry which is preliminary data.</text>
</comment>
<evidence type="ECO:0000259" key="3">
    <source>
        <dbReference type="PROSITE" id="PS51186"/>
    </source>
</evidence>
<reference evidence="4 5" key="1">
    <citation type="submission" date="2018-03" db="EMBL/GenBank/DDBJ databases">
        <title>Genomic Encyclopedia of Archaeal and Bacterial Type Strains, Phase II (KMG-II): from individual species to whole genera.</title>
        <authorList>
            <person name="Goeker M."/>
        </authorList>
    </citation>
    <scope>NUCLEOTIDE SEQUENCE [LARGE SCALE GENOMIC DNA]</scope>
    <source>
        <strain evidence="4 5">DSM 100065</strain>
    </source>
</reference>
<sequence length="292" mass="31015">MSSPANRPSASPSVLGIGQARVLGAADSRAVRRVLAIDPVESVLVGSRMTDGGIDPRQLGGKLWGFGGMHLESICLSGANLIPIQAGRTAVRSYAELALQEGRRCSSIVGDSSAVHQLWDILEEHWGLARAIRWHQPLMSTAQPSLVTPDPGVRLATSADFAVLFPAAVAMFNEEIGISPMGADGGASYRRRVHELIEQQRCYLRIDDGRVSFKAELGAVAGGVTQIQGVWVDPALRGQGLGRRGTGAVVDHSLQRGASVVSLYVNDFNVAAQKAYTAIGFRTVGEFASVLF</sequence>
<keyword evidence="2" id="KW-0012">Acyltransferase</keyword>
<dbReference type="PROSITE" id="PS51186">
    <property type="entry name" value="GNAT"/>
    <property type="match status" value="1"/>
</dbReference>
<accession>A0A2T1A4N2</accession>
<gene>
    <name evidence="4" type="ORF">CLV47_102248</name>
</gene>
<dbReference type="CDD" id="cd04301">
    <property type="entry name" value="NAT_SF"/>
    <property type="match status" value="1"/>
</dbReference>
<feature type="domain" description="N-acetyltransferase" evidence="3">
    <location>
        <begin position="151"/>
        <end position="292"/>
    </location>
</feature>
<evidence type="ECO:0000313" key="4">
    <source>
        <dbReference type="EMBL" id="PRZ43560.1"/>
    </source>
</evidence>
<dbReference type="PANTHER" id="PTHR43877">
    <property type="entry name" value="AMINOALKYLPHOSPHONATE N-ACETYLTRANSFERASE-RELATED-RELATED"/>
    <property type="match status" value="1"/>
</dbReference>
<dbReference type="InterPro" id="IPR050832">
    <property type="entry name" value="Bact_Acetyltransf"/>
</dbReference>
<evidence type="ECO:0000256" key="1">
    <source>
        <dbReference type="ARBA" id="ARBA00022679"/>
    </source>
</evidence>
<name>A0A2T1A4N2_9ACTN</name>
<dbReference type="Pfam" id="PF00583">
    <property type="entry name" value="Acetyltransf_1"/>
    <property type="match status" value="1"/>
</dbReference>